<gene>
    <name evidence="1" type="ORF">BofuT4_uP038560.1</name>
</gene>
<reference evidence="2" key="1">
    <citation type="journal article" date="2011" name="PLoS Genet.">
        <title>Genomic analysis of the necrotrophic fungal pathogens Sclerotinia sclerotiorum and Botrytis cinerea.</title>
        <authorList>
            <person name="Amselem J."/>
            <person name="Cuomo C.A."/>
            <person name="van Kan J.A."/>
            <person name="Viaud M."/>
            <person name="Benito E.P."/>
            <person name="Couloux A."/>
            <person name="Coutinho P.M."/>
            <person name="de Vries R.P."/>
            <person name="Dyer P.S."/>
            <person name="Fillinger S."/>
            <person name="Fournier E."/>
            <person name="Gout L."/>
            <person name="Hahn M."/>
            <person name="Kohn L."/>
            <person name="Lapalu N."/>
            <person name="Plummer K.M."/>
            <person name="Pradier J.M."/>
            <person name="Quevillon E."/>
            <person name="Sharon A."/>
            <person name="Simon A."/>
            <person name="ten Have A."/>
            <person name="Tudzynski B."/>
            <person name="Tudzynski P."/>
            <person name="Wincker P."/>
            <person name="Andrew M."/>
            <person name="Anthouard V."/>
            <person name="Beever R.E."/>
            <person name="Beffa R."/>
            <person name="Benoit I."/>
            <person name="Bouzid O."/>
            <person name="Brault B."/>
            <person name="Chen Z."/>
            <person name="Choquer M."/>
            <person name="Collemare J."/>
            <person name="Cotton P."/>
            <person name="Danchin E.G."/>
            <person name="Da Silva C."/>
            <person name="Gautier A."/>
            <person name="Giraud C."/>
            <person name="Giraud T."/>
            <person name="Gonzalez C."/>
            <person name="Grossetete S."/>
            <person name="Guldener U."/>
            <person name="Henrissat B."/>
            <person name="Howlett B.J."/>
            <person name="Kodira C."/>
            <person name="Kretschmer M."/>
            <person name="Lappartient A."/>
            <person name="Leroch M."/>
            <person name="Levis C."/>
            <person name="Mauceli E."/>
            <person name="Neuveglise C."/>
            <person name="Oeser B."/>
            <person name="Pearson M."/>
            <person name="Poulain J."/>
            <person name="Poussereau N."/>
            <person name="Quesneville H."/>
            <person name="Rascle C."/>
            <person name="Schumacher J."/>
            <person name="Segurens B."/>
            <person name="Sexton A."/>
            <person name="Silva E."/>
            <person name="Sirven C."/>
            <person name="Soanes D.M."/>
            <person name="Talbot N.J."/>
            <person name="Templeton M."/>
            <person name="Yandava C."/>
            <person name="Yarden O."/>
            <person name="Zeng Q."/>
            <person name="Rollins J.A."/>
            <person name="Lebrun M.H."/>
            <person name="Dickman M."/>
        </authorList>
    </citation>
    <scope>NUCLEOTIDE SEQUENCE [LARGE SCALE GENOMIC DNA]</scope>
    <source>
        <strain evidence="2">T4</strain>
    </source>
</reference>
<dbReference type="AlphaFoldDB" id="G2Y2R4"/>
<dbReference type="HOGENOM" id="CLU_3224457_0_0_1"/>
<evidence type="ECO:0000313" key="2">
    <source>
        <dbReference type="Proteomes" id="UP000008177"/>
    </source>
</evidence>
<dbReference type="InParanoid" id="G2Y2R4"/>
<name>G2Y2R4_BOTF4</name>
<proteinExistence type="predicted"/>
<dbReference type="EMBL" id="FQ790285">
    <property type="protein sequence ID" value="CCD46954.1"/>
    <property type="molecule type" value="Genomic_DNA"/>
</dbReference>
<sequence length="44" mass="4805">MKIKSYISICCPLLDITTSTPTIPQHALFPPVVKPASSKSLEFT</sequence>
<organism evidence="1 2">
    <name type="scientific">Botryotinia fuckeliana (strain T4)</name>
    <name type="common">Noble rot fungus</name>
    <name type="synonym">Botrytis cinerea</name>
    <dbReference type="NCBI Taxonomy" id="999810"/>
    <lineage>
        <taxon>Eukaryota</taxon>
        <taxon>Fungi</taxon>
        <taxon>Dikarya</taxon>
        <taxon>Ascomycota</taxon>
        <taxon>Pezizomycotina</taxon>
        <taxon>Leotiomycetes</taxon>
        <taxon>Helotiales</taxon>
        <taxon>Sclerotiniaceae</taxon>
        <taxon>Botrytis</taxon>
    </lineage>
</organism>
<evidence type="ECO:0000313" key="1">
    <source>
        <dbReference type="EMBL" id="CCD46954.1"/>
    </source>
</evidence>
<protein>
    <submittedName>
        <fullName evidence="1">Uncharacterized protein</fullName>
    </submittedName>
</protein>
<accession>G2Y2R4</accession>
<dbReference type="Proteomes" id="UP000008177">
    <property type="component" value="Unplaced contigs"/>
</dbReference>